<dbReference type="CDD" id="cd10845">
    <property type="entry name" value="DSRM_RNAse_III_family"/>
    <property type="match status" value="1"/>
</dbReference>
<keyword evidence="9" id="KW-0698">rRNA processing</keyword>
<dbReference type="SMART" id="SM00358">
    <property type="entry name" value="DSRM"/>
    <property type="match status" value="1"/>
</dbReference>
<name>A0ABV5AHK9_9BACL</name>
<evidence type="ECO:0000256" key="5">
    <source>
        <dbReference type="ARBA" id="ARBA00022722"/>
    </source>
</evidence>
<dbReference type="InterPro" id="IPR011907">
    <property type="entry name" value="RNase_III"/>
</dbReference>
<evidence type="ECO:0000256" key="8">
    <source>
        <dbReference type="ARBA" id="ARBA00022884"/>
    </source>
</evidence>
<evidence type="ECO:0000256" key="4">
    <source>
        <dbReference type="ARBA" id="ARBA00022694"/>
    </source>
</evidence>
<keyword evidence="3 9" id="KW-0507">mRNA processing</keyword>
<dbReference type="RefSeq" id="WP_275473053.1">
    <property type="nucleotide sequence ID" value="NZ_CP162940.1"/>
</dbReference>
<keyword evidence="5 9" id="KW-0540">Nuclease</keyword>
<keyword evidence="9" id="KW-0963">Cytoplasm</keyword>
<sequence length="241" mass="27425">MKSKWDELQDNLNMHFKEINLLKQAFTHASYRNEHRKAQIQDNERLEFLGDAVLELLISDFLFHAYPHMPEGELTRMRAAIVCEPSLVMFAKRLAFDEYVRLGRGEERSGGRRRPALLADVFEAFLGALYIDQGIDRVREFVDTYIIPHLADAKVGVDYKTALQEWVQQRMGVPLRYVIVEERGPAHAREFVVHVQVGDTVMGIGAGKSKKEAEQQAAAAALKSFMDNASEERDTSVSKTD</sequence>
<organism evidence="12 13">
    <name type="scientific">Alicyclobacillus fastidiosus</name>
    <dbReference type="NCBI Taxonomy" id="392011"/>
    <lineage>
        <taxon>Bacteria</taxon>
        <taxon>Bacillati</taxon>
        <taxon>Bacillota</taxon>
        <taxon>Bacilli</taxon>
        <taxon>Bacillales</taxon>
        <taxon>Alicyclobacillaceae</taxon>
        <taxon>Alicyclobacillus</taxon>
    </lineage>
</organism>
<dbReference type="GO" id="GO:0004525">
    <property type="term" value="F:ribonuclease III activity"/>
    <property type="evidence" value="ECO:0007669"/>
    <property type="project" value="UniProtKB-EC"/>
</dbReference>
<evidence type="ECO:0000256" key="9">
    <source>
        <dbReference type="HAMAP-Rule" id="MF_00104"/>
    </source>
</evidence>
<dbReference type="SUPFAM" id="SSF69065">
    <property type="entry name" value="RNase III domain-like"/>
    <property type="match status" value="1"/>
</dbReference>
<keyword evidence="13" id="KW-1185">Reference proteome</keyword>
<dbReference type="CDD" id="cd00593">
    <property type="entry name" value="RIBOc"/>
    <property type="match status" value="1"/>
</dbReference>
<evidence type="ECO:0000256" key="3">
    <source>
        <dbReference type="ARBA" id="ARBA00022664"/>
    </source>
</evidence>
<comment type="subunit">
    <text evidence="9">Homodimer.</text>
</comment>
<comment type="subcellular location">
    <subcellularLocation>
        <location evidence="9">Cytoplasm</location>
    </subcellularLocation>
</comment>
<keyword evidence="9" id="KW-0699">rRNA-binding</keyword>
<evidence type="ECO:0000259" key="10">
    <source>
        <dbReference type="PROSITE" id="PS50137"/>
    </source>
</evidence>
<comment type="cofactor">
    <cofactor evidence="9">
        <name>Mg(2+)</name>
        <dbReference type="ChEBI" id="CHEBI:18420"/>
    </cofactor>
</comment>
<keyword evidence="7 9" id="KW-0378">Hydrolase</keyword>
<keyword evidence="8 9" id="KW-0694">RNA-binding</keyword>
<dbReference type="Gene3D" id="3.30.160.20">
    <property type="match status" value="1"/>
</dbReference>
<accession>A0ABV5AHK9</accession>
<keyword evidence="6 9" id="KW-0255">Endonuclease</keyword>
<comment type="catalytic activity">
    <reaction evidence="1 9">
        <text>Endonucleolytic cleavage to 5'-phosphomonoester.</text>
        <dbReference type="EC" id="3.1.26.3"/>
    </reaction>
</comment>
<feature type="domain" description="RNase III" evidence="11">
    <location>
        <begin position="5"/>
        <end position="134"/>
    </location>
</feature>
<dbReference type="Pfam" id="PF00035">
    <property type="entry name" value="dsrm"/>
    <property type="match status" value="1"/>
</dbReference>
<feature type="binding site" evidence="9">
    <location>
        <position position="120"/>
    </location>
    <ligand>
        <name>Mg(2+)</name>
        <dbReference type="ChEBI" id="CHEBI:18420"/>
    </ligand>
</feature>
<protein>
    <recommendedName>
        <fullName evidence="9">Ribonuclease 3</fullName>
        <ecNumber evidence="9">3.1.26.3</ecNumber>
    </recommendedName>
    <alternativeName>
        <fullName evidence="9">Ribonuclease III</fullName>
        <shortName evidence="9">RNase III</shortName>
    </alternativeName>
</protein>
<dbReference type="PANTHER" id="PTHR11207:SF0">
    <property type="entry name" value="RIBONUCLEASE 3"/>
    <property type="match status" value="1"/>
</dbReference>
<evidence type="ECO:0000256" key="1">
    <source>
        <dbReference type="ARBA" id="ARBA00000109"/>
    </source>
</evidence>
<evidence type="ECO:0000313" key="12">
    <source>
        <dbReference type="EMBL" id="MFB5191530.1"/>
    </source>
</evidence>
<gene>
    <name evidence="9 12" type="primary">rnc</name>
    <name evidence="12" type="ORF">KKP3000_000304</name>
</gene>
<comment type="function">
    <text evidence="9">Digests double-stranded RNA. Involved in the processing of primary rRNA transcript to yield the immediate precursors to the large and small rRNAs (23S and 16S). Processes some mRNAs, and tRNAs when they are encoded in the rRNA operon. Processes pre-crRNA and tracrRNA of type II CRISPR loci if present in the organism.</text>
</comment>
<feature type="binding site" evidence="9">
    <location>
        <position position="123"/>
    </location>
    <ligand>
        <name>Mg(2+)</name>
        <dbReference type="ChEBI" id="CHEBI:18420"/>
    </ligand>
</feature>
<dbReference type="PROSITE" id="PS50142">
    <property type="entry name" value="RNASE_3_2"/>
    <property type="match status" value="1"/>
</dbReference>
<feature type="binding site" evidence="9">
    <location>
        <position position="47"/>
    </location>
    <ligand>
        <name>Mg(2+)</name>
        <dbReference type="ChEBI" id="CHEBI:18420"/>
    </ligand>
</feature>
<comment type="caution">
    <text evidence="12">The sequence shown here is derived from an EMBL/GenBank/DDBJ whole genome shotgun (WGS) entry which is preliminary data.</text>
</comment>
<evidence type="ECO:0000313" key="13">
    <source>
        <dbReference type="Proteomes" id="UP001579974"/>
    </source>
</evidence>
<dbReference type="NCBIfam" id="TIGR02191">
    <property type="entry name" value="RNaseIII"/>
    <property type="match status" value="1"/>
</dbReference>
<keyword evidence="9" id="KW-0479">Metal-binding</keyword>
<dbReference type="Gene3D" id="1.10.1520.10">
    <property type="entry name" value="Ribonuclease III domain"/>
    <property type="match status" value="1"/>
</dbReference>
<feature type="domain" description="DRBM" evidence="10">
    <location>
        <begin position="158"/>
        <end position="227"/>
    </location>
</feature>
<dbReference type="HAMAP" id="MF_00104">
    <property type="entry name" value="RNase_III"/>
    <property type="match status" value="1"/>
</dbReference>
<comment type="similarity">
    <text evidence="2">Belongs to the ribonuclease III family.</text>
</comment>
<dbReference type="PROSITE" id="PS50137">
    <property type="entry name" value="DS_RBD"/>
    <property type="match status" value="1"/>
</dbReference>
<reference evidence="12 13" key="1">
    <citation type="journal article" date="2024" name="Int. J. Mol. Sci.">
        <title>Exploration of Alicyclobacillus spp. Genome in Search of Antibiotic Resistance.</title>
        <authorList>
            <person name="Bucka-Kolendo J."/>
            <person name="Kiousi D.E."/>
            <person name="Dekowska A."/>
            <person name="Mikolajczuk-Szczyrba A."/>
            <person name="Karadedos D.M."/>
            <person name="Michael P."/>
            <person name="Galanis A."/>
            <person name="Sokolowska B."/>
        </authorList>
    </citation>
    <scope>NUCLEOTIDE SEQUENCE [LARGE SCALE GENOMIC DNA]</scope>
    <source>
        <strain evidence="12 13">KKP 3000</strain>
    </source>
</reference>
<evidence type="ECO:0000259" key="11">
    <source>
        <dbReference type="PROSITE" id="PS50142"/>
    </source>
</evidence>
<dbReference type="Pfam" id="PF14622">
    <property type="entry name" value="Ribonucleas_3_3"/>
    <property type="match status" value="1"/>
</dbReference>
<dbReference type="SUPFAM" id="SSF54768">
    <property type="entry name" value="dsRNA-binding domain-like"/>
    <property type="match status" value="1"/>
</dbReference>
<dbReference type="InterPro" id="IPR000999">
    <property type="entry name" value="RNase_III_dom"/>
</dbReference>
<dbReference type="InterPro" id="IPR014720">
    <property type="entry name" value="dsRBD_dom"/>
</dbReference>
<evidence type="ECO:0000256" key="6">
    <source>
        <dbReference type="ARBA" id="ARBA00022759"/>
    </source>
</evidence>
<proteinExistence type="inferred from homology"/>
<dbReference type="EMBL" id="JBDXSU010000012">
    <property type="protein sequence ID" value="MFB5191530.1"/>
    <property type="molecule type" value="Genomic_DNA"/>
</dbReference>
<evidence type="ECO:0000256" key="2">
    <source>
        <dbReference type="ARBA" id="ARBA00010183"/>
    </source>
</evidence>
<dbReference type="SMART" id="SM00535">
    <property type="entry name" value="RIBOc"/>
    <property type="match status" value="1"/>
</dbReference>
<keyword evidence="9" id="KW-0460">Magnesium</keyword>
<dbReference type="PROSITE" id="PS00517">
    <property type="entry name" value="RNASE_3_1"/>
    <property type="match status" value="1"/>
</dbReference>
<feature type="active site" evidence="9">
    <location>
        <position position="51"/>
    </location>
</feature>
<dbReference type="InterPro" id="IPR036389">
    <property type="entry name" value="RNase_III_sf"/>
</dbReference>
<dbReference type="PANTHER" id="PTHR11207">
    <property type="entry name" value="RIBONUCLEASE III"/>
    <property type="match status" value="1"/>
</dbReference>
<evidence type="ECO:0000256" key="7">
    <source>
        <dbReference type="ARBA" id="ARBA00022801"/>
    </source>
</evidence>
<feature type="active site" evidence="9">
    <location>
        <position position="123"/>
    </location>
</feature>
<dbReference type="Proteomes" id="UP001579974">
    <property type="component" value="Unassembled WGS sequence"/>
</dbReference>
<keyword evidence="4 9" id="KW-0819">tRNA processing</keyword>
<dbReference type="EC" id="3.1.26.3" evidence="9"/>